<comment type="caution">
    <text evidence="7">The sequence shown here is derived from an EMBL/GenBank/DDBJ whole genome shotgun (WGS) entry which is preliminary data.</text>
</comment>
<keyword evidence="2 5" id="KW-0812">Transmembrane</keyword>
<name>A0A495J779_9SPHI</name>
<evidence type="ECO:0000256" key="3">
    <source>
        <dbReference type="ARBA" id="ARBA00022989"/>
    </source>
</evidence>
<gene>
    <name evidence="7" type="ORF">BDD43_4689</name>
</gene>
<reference evidence="7 8" key="1">
    <citation type="submission" date="2018-10" db="EMBL/GenBank/DDBJ databases">
        <title>Genomic Encyclopedia of Archaeal and Bacterial Type Strains, Phase II (KMG-II): from individual species to whole genera.</title>
        <authorList>
            <person name="Goeker M."/>
        </authorList>
    </citation>
    <scope>NUCLEOTIDE SEQUENCE [LARGE SCALE GENOMIC DNA]</scope>
    <source>
        <strain evidence="7 8">DSM 18602</strain>
    </source>
</reference>
<dbReference type="GO" id="GO:0016020">
    <property type="term" value="C:membrane"/>
    <property type="evidence" value="ECO:0007669"/>
    <property type="project" value="UniProtKB-SubCell"/>
</dbReference>
<keyword evidence="8" id="KW-1185">Reference proteome</keyword>
<dbReference type="OrthoDB" id="9770329at2"/>
<dbReference type="InterPro" id="IPR006694">
    <property type="entry name" value="Fatty_acid_hydroxylase"/>
</dbReference>
<dbReference type="Pfam" id="PF04116">
    <property type="entry name" value="FA_hydroxylase"/>
    <property type="match status" value="1"/>
</dbReference>
<evidence type="ECO:0000259" key="6">
    <source>
        <dbReference type="Pfam" id="PF04116"/>
    </source>
</evidence>
<keyword evidence="3 5" id="KW-1133">Transmembrane helix</keyword>
<dbReference type="Proteomes" id="UP000268007">
    <property type="component" value="Unassembled WGS sequence"/>
</dbReference>
<dbReference type="GO" id="GO:0005506">
    <property type="term" value="F:iron ion binding"/>
    <property type="evidence" value="ECO:0007669"/>
    <property type="project" value="InterPro"/>
</dbReference>
<comment type="subcellular location">
    <subcellularLocation>
        <location evidence="1">Membrane</location>
    </subcellularLocation>
</comment>
<dbReference type="PANTHER" id="PTHR11863">
    <property type="entry name" value="STEROL DESATURASE"/>
    <property type="match status" value="1"/>
</dbReference>
<dbReference type="GO" id="GO:0008610">
    <property type="term" value="P:lipid biosynthetic process"/>
    <property type="evidence" value="ECO:0007669"/>
    <property type="project" value="InterPro"/>
</dbReference>
<evidence type="ECO:0000256" key="5">
    <source>
        <dbReference type="SAM" id="Phobius"/>
    </source>
</evidence>
<feature type="transmembrane region" description="Helical" evidence="5">
    <location>
        <begin position="20"/>
        <end position="39"/>
    </location>
</feature>
<dbReference type="GO" id="GO:0016491">
    <property type="term" value="F:oxidoreductase activity"/>
    <property type="evidence" value="ECO:0007669"/>
    <property type="project" value="InterPro"/>
</dbReference>
<evidence type="ECO:0000256" key="2">
    <source>
        <dbReference type="ARBA" id="ARBA00022692"/>
    </source>
</evidence>
<protein>
    <submittedName>
        <fullName evidence="7">Sterol desaturase/sphingolipid hydroxylase (Fatty acid hydroxylase superfamily)</fullName>
    </submittedName>
</protein>
<sequence>MENVVHLFLKIFTISATRYFVIAGIAFLLCYKILSNWLTKAKIQSRTAANADFYREILHSVQTTAILAVIACLVLNTPLRNYTWVYSNLADYPTWWIIVSLVLCLIIHDTYFYWMHRLLHHPKLFRHTHLLHHKSTNPSPWTSYSFHFFEAWTEGGVLLVIVFVLPVHTLTIALFTFTGFIINVYGHLGYEIVPKRFRKSPLFGLFNTSVHHNLHHKKFNGNYGLYFRVWDRLMRTEHTDYVKEFDRVQQNRFGTQISDTNEPLATYQAVK</sequence>
<dbReference type="InterPro" id="IPR050307">
    <property type="entry name" value="Sterol_Desaturase_Related"/>
</dbReference>
<feature type="transmembrane region" description="Helical" evidence="5">
    <location>
        <begin position="94"/>
        <end position="114"/>
    </location>
</feature>
<dbReference type="EMBL" id="RBKU01000001">
    <property type="protein sequence ID" value="RKR84452.1"/>
    <property type="molecule type" value="Genomic_DNA"/>
</dbReference>
<evidence type="ECO:0000313" key="8">
    <source>
        <dbReference type="Proteomes" id="UP000268007"/>
    </source>
</evidence>
<proteinExistence type="predicted"/>
<feature type="transmembrane region" description="Helical" evidence="5">
    <location>
        <begin position="60"/>
        <end position="79"/>
    </location>
</feature>
<evidence type="ECO:0000256" key="1">
    <source>
        <dbReference type="ARBA" id="ARBA00004370"/>
    </source>
</evidence>
<keyword evidence="4 5" id="KW-0472">Membrane</keyword>
<evidence type="ECO:0000256" key="4">
    <source>
        <dbReference type="ARBA" id="ARBA00023136"/>
    </source>
</evidence>
<feature type="domain" description="Fatty acid hydroxylase" evidence="6">
    <location>
        <begin position="102"/>
        <end position="236"/>
    </location>
</feature>
<organism evidence="7 8">
    <name type="scientific">Mucilaginibacter gracilis</name>
    <dbReference type="NCBI Taxonomy" id="423350"/>
    <lineage>
        <taxon>Bacteria</taxon>
        <taxon>Pseudomonadati</taxon>
        <taxon>Bacteroidota</taxon>
        <taxon>Sphingobacteriia</taxon>
        <taxon>Sphingobacteriales</taxon>
        <taxon>Sphingobacteriaceae</taxon>
        <taxon>Mucilaginibacter</taxon>
    </lineage>
</organism>
<evidence type="ECO:0000313" key="7">
    <source>
        <dbReference type="EMBL" id="RKR84452.1"/>
    </source>
</evidence>
<dbReference type="AlphaFoldDB" id="A0A495J779"/>
<accession>A0A495J779</accession>
<dbReference type="RefSeq" id="WP_121200089.1">
    <property type="nucleotide sequence ID" value="NZ_RBKU01000001.1"/>
</dbReference>